<dbReference type="EMBL" id="JQED01000015">
    <property type="protein sequence ID" value="KGJ93238.1"/>
    <property type="molecule type" value="Genomic_DNA"/>
</dbReference>
<dbReference type="AlphaFoldDB" id="A0A099KUA9"/>
<feature type="transmembrane region" description="Helical" evidence="8">
    <location>
        <begin position="192"/>
        <end position="210"/>
    </location>
</feature>
<dbReference type="PATRIC" id="fig|28229.4.peg.1741"/>
<evidence type="ECO:0000256" key="6">
    <source>
        <dbReference type="ARBA" id="ARBA00022989"/>
    </source>
</evidence>
<dbReference type="RefSeq" id="WP_033093436.1">
    <property type="nucleotide sequence ID" value="NZ_JQED01000015.1"/>
</dbReference>
<feature type="transmembrane region" description="Helical" evidence="8">
    <location>
        <begin position="45"/>
        <end position="63"/>
    </location>
</feature>
<sequence precursor="true">MFIDPSVLIVALIAVVAGSALQSMSGFGLAVIASPVLVIINPNFLPGPILALGCILSLLNCIRYRQQLHFGNIKLALLARVPGSILGILLLAILPPAFFAVGFSLLIITSVLLTYQRLDIHHGKKNLVIAGFFSGLMGTTTSVGGPPIALVYQNSNLSTLRAELGLFFLIGTLVSLAMLFASGNINYAHVQLTLPLVPAIFVGFGISFYLDKYLGQRYLKPIIAAISLTSCGIILLKAFFY</sequence>
<feature type="transmembrane region" description="Helical" evidence="8">
    <location>
        <begin position="98"/>
        <end position="115"/>
    </location>
</feature>
<dbReference type="GO" id="GO:0005886">
    <property type="term" value="C:plasma membrane"/>
    <property type="evidence" value="ECO:0007669"/>
    <property type="project" value="UniProtKB-SubCell"/>
</dbReference>
<evidence type="ECO:0000256" key="5">
    <source>
        <dbReference type="ARBA" id="ARBA00022692"/>
    </source>
</evidence>
<feature type="transmembrane region" description="Helical" evidence="8">
    <location>
        <begin position="164"/>
        <end position="185"/>
    </location>
</feature>
<dbReference type="PANTHER" id="PTHR30269">
    <property type="entry name" value="TRANSMEMBRANE PROTEIN YFCA"/>
    <property type="match status" value="1"/>
</dbReference>
<keyword evidence="4 8" id="KW-1003">Cell membrane</keyword>
<dbReference type="PANTHER" id="PTHR30269:SF37">
    <property type="entry name" value="MEMBRANE TRANSPORTER PROTEIN"/>
    <property type="match status" value="1"/>
</dbReference>
<organism evidence="9 10">
    <name type="scientific">Colwellia psychrerythraea</name>
    <name type="common">Vibrio psychroerythus</name>
    <dbReference type="NCBI Taxonomy" id="28229"/>
    <lineage>
        <taxon>Bacteria</taxon>
        <taxon>Pseudomonadati</taxon>
        <taxon>Pseudomonadota</taxon>
        <taxon>Gammaproteobacteria</taxon>
        <taxon>Alteromonadales</taxon>
        <taxon>Colwelliaceae</taxon>
        <taxon>Colwellia</taxon>
    </lineage>
</organism>
<name>A0A099KUA9_COLPS</name>
<evidence type="ECO:0000313" key="10">
    <source>
        <dbReference type="Proteomes" id="UP000029843"/>
    </source>
</evidence>
<dbReference type="Proteomes" id="UP000029843">
    <property type="component" value="Unassembled WGS sequence"/>
</dbReference>
<reference evidence="9 10" key="1">
    <citation type="submission" date="2014-08" db="EMBL/GenBank/DDBJ databases">
        <title>Genomic and Phenotypic Diversity of Colwellia psychrerythraea strains from Disparate Marine Basins.</title>
        <authorList>
            <person name="Techtmann S.M."/>
            <person name="Stelling S.C."/>
            <person name="Utturkar S.M."/>
            <person name="Alshibli N."/>
            <person name="Harris A."/>
            <person name="Brown S.D."/>
            <person name="Hazen T.C."/>
        </authorList>
    </citation>
    <scope>NUCLEOTIDE SEQUENCE [LARGE SCALE GENOMIC DNA]</scope>
    <source>
        <strain evidence="9 10">ND2E</strain>
    </source>
</reference>
<keyword evidence="3" id="KW-0813">Transport</keyword>
<comment type="subcellular location">
    <subcellularLocation>
        <location evidence="1 8">Cell membrane</location>
        <topology evidence="1 8">Multi-pass membrane protein</topology>
    </subcellularLocation>
</comment>
<feature type="transmembrane region" description="Helical" evidence="8">
    <location>
        <begin position="127"/>
        <end position="152"/>
    </location>
</feature>
<dbReference type="Pfam" id="PF01925">
    <property type="entry name" value="TauE"/>
    <property type="match status" value="1"/>
</dbReference>
<evidence type="ECO:0000256" key="2">
    <source>
        <dbReference type="ARBA" id="ARBA00009142"/>
    </source>
</evidence>
<evidence type="ECO:0000256" key="3">
    <source>
        <dbReference type="ARBA" id="ARBA00022448"/>
    </source>
</evidence>
<evidence type="ECO:0000256" key="1">
    <source>
        <dbReference type="ARBA" id="ARBA00004651"/>
    </source>
</evidence>
<gene>
    <name evidence="9" type="ORF">ND2E_2704</name>
</gene>
<dbReference type="OrthoDB" id="5472127at2"/>
<protein>
    <recommendedName>
        <fullName evidence="8">Probable membrane transporter protein</fullName>
    </recommendedName>
</protein>
<comment type="similarity">
    <text evidence="2 8">Belongs to the 4-toluene sulfonate uptake permease (TSUP) (TC 2.A.102) family.</text>
</comment>
<dbReference type="InterPro" id="IPR002781">
    <property type="entry name" value="TM_pro_TauE-like"/>
</dbReference>
<evidence type="ECO:0000256" key="4">
    <source>
        <dbReference type="ARBA" id="ARBA00022475"/>
    </source>
</evidence>
<comment type="caution">
    <text evidence="9">The sequence shown here is derived from an EMBL/GenBank/DDBJ whole genome shotgun (WGS) entry which is preliminary data.</text>
</comment>
<feature type="transmembrane region" description="Helical" evidence="8">
    <location>
        <begin position="75"/>
        <end position="92"/>
    </location>
</feature>
<keyword evidence="6 8" id="KW-1133">Transmembrane helix</keyword>
<proteinExistence type="inferred from homology"/>
<feature type="transmembrane region" description="Helical" evidence="8">
    <location>
        <begin position="222"/>
        <end position="240"/>
    </location>
</feature>
<evidence type="ECO:0000256" key="7">
    <source>
        <dbReference type="ARBA" id="ARBA00023136"/>
    </source>
</evidence>
<dbReference type="InterPro" id="IPR052017">
    <property type="entry name" value="TSUP"/>
</dbReference>
<evidence type="ECO:0000313" key="9">
    <source>
        <dbReference type="EMBL" id="KGJ93238.1"/>
    </source>
</evidence>
<keyword evidence="5 8" id="KW-0812">Transmembrane</keyword>
<evidence type="ECO:0000256" key="8">
    <source>
        <dbReference type="RuleBase" id="RU363041"/>
    </source>
</evidence>
<accession>A0A099KUA9</accession>
<keyword evidence="7 8" id="KW-0472">Membrane</keyword>